<evidence type="ECO:0000256" key="3">
    <source>
        <dbReference type="SAM" id="Coils"/>
    </source>
</evidence>
<dbReference type="Gene3D" id="3.40.50.300">
    <property type="entry name" value="P-loop containing nucleotide triphosphate hydrolases"/>
    <property type="match status" value="2"/>
</dbReference>
<dbReference type="SUPFAM" id="SSF52540">
    <property type="entry name" value="P-loop containing nucleoside triphosphate hydrolases"/>
    <property type="match status" value="2"/>
</dbReference>
<feature type="coiled-coil region" evidence="3">
    <location>
        <begin position="132"/>
        <end position="281"/>
    </location>
</feature>
<dbReference type="RefSeq" id="WP_310899767.1">
    <property type="nucleotide sequence ID" value="NZ_JAMQOS010000002.1"/>
</dbReference>
<feature type="region of interest" description="Disordered" evidence="4">
    <location>
        <begin position="330"/>
        <end position="360"/>
    </location>
</feature>
<protein>
    <submittedName>
        <fullName evidence="5">ATPase</fullName>
    </submittedName>
</protein>
<feature type="region of interest" description="Disordered" evidence="4">
    <location>
        <begin position="399"/>
        <end position="432"/>
    </location>
</feature>
<dbReference type="PANTHER" id="PTHR32114">
    <property type="entry name" value="ABC TRANSPORTER ABCH.3"/>
    <property type="match status" value="1"/>
</dbReference>
<dbReference type="EMBL" id="JAMQOS010000002">
    <property type="protein sequence ID" value="MDS0281931.1"/>
    <property type="molecule type" value="Genomic_DNA"/>
</dbReference>
<dbReference type="Proteomes" id="UP001268864">
    <property type="component" value="Unassembled WGS sequence"/>
</dbReference>
<dbReference type="PANTHER" id="PTHR32114:SF2">
    <property type="entry name" value="ABC TRANSPORTER ABCH.3"/>
    <property type="match status" value="1"/>
</dbReference>
<evidence type="ECO:0000256" key="2">
    <source>
        <dbReference type="ARBA" id="ARBA00049666"/>
    </source>
</evidence>
<proteinExistence type="inferred from homology"/>
<organism evidence="5 6">
    <name type="scientific">Haloarcula onubensis</name>
    <dbReference type="NCBI Taxonomy" id="2950539"/>
    <lineage>
        <taxon>Archaea</taxon>
        <taxon>Methanobacteriati</taxon>
        <taxon>Methanobacteriota</taxon>
        <taxon>Stenosarchaea group</taxon>
        <taxon>Halobacteria</taxon>
        <taxon>Halobacteriales</taxon>
        <taxon>Haloarculaceae</taxon>
        <taxon>Haloarcula</taxon>
    </lineage>
</organism>
<reference evidence="5 6" key="1">
    <citation type="submission" date="2022-06" db="EMBL/GenBank/DDBJ databases">
        <title>Halomicroarcula sp. a new haloarchaeum isolate from saline soil.</title>
        <authorList>
            <person name="Strakova D."/>
            <person name="Galisteo C."/>
            <person name="Sanchez-Porro C."/>
            <person name="Ventosa A."/>
        </authorList>
    </citation>
    <scope>NUCLEOTIDE SEQUENCE [LARGE SCALE GENOMIC DNA]</scope>
    <source>
        <strain evidence="5 6">S3CR25-11</strain>
    </source>
</reference>
<feature type="compositionally biased region" description="Basic and acidic residues" evidence="4">
    <location>
        <begin position="399"/>
        <end position="431"/>
    </location>
</feature>
<comment type="similarity">
    <text evidence="2">Belongs to the Sph1/Sph2 family.</text>
</comment>
<gene>
    <name evidence="5" type="ORF">NDI86_07325</name>
</gene>
<feature type="compositionally biased region" description="Basic and acidic residues" evidence="4">
    <location>
        <begin position="344"/>
        <end position="354"/>
    </location>
</feature>
<name>A0ABU2FP26_9EURY</name>
<dbReference type="InterPro" id="IPR027417">
    <property type="entry name" value="P-loop_NTPase"/>
</dbReference>
<evidence type="ECO:0000313" key="6">
    <source>
        <dbReference type="Proteomes" id="UP001268864"/>
    </source>
</evidence>
<keyword evidence="6" id="KW-1185">Reference proteome</keyword>
<comment type="caution">
    <text evidence="5">The sequence shown here is derived from an EMBL/GenBank/DDBJ whole genome shotgun (WGS) entry which is preliminary data.</text>
</comment>
<evidence type="ECO:0000313" key="5">
    <source>
        <dbReference type="EMBL" id="MDS0281931.1"/>
    </source>
</evidence>
<evidence type="ECO:0000256" key="4">
    <source>
        <dbReference type="SAM" id="MobiDB-lite"/>
    </source>
</evidence>
<accession>A0ABU2FP26</accession>
<evidence type="ECO:0000256" key="1">
    <source>
        <dbReference type="ARBA" id="ARBA00023054"/>
    </source>
</evidence>
<dbReference type="Gene3D" id="1.10.287.510">
    <property type="entry name" value="Helix hairpin bin"/>
    <property type="match status" value="1"/>
</dbReference>
<dbReference type="NCBIfam" id="NF045487">
    <property type="entry name" value="ASRP"/>
    <property type="match status" value="1"/>
</dbReference>
<keyword evidence="1 3" id="KW-0175">Coiled coil</keyword>
<sequence length="608" mass="68400">MWELEVSNIAGIRDGEPTVEPGINAVQASNWQGKTSLVTALRTVLGGSVTSSTLTDGVDAGHVRLRTPDEEYERRLRRTGGTVTADGRPYLTDEREQAVAELFAFLDERNRVRTAVREGEDLTPHLVEPLEREDIEGQIARLKAERETVEAELERAQQAAEKLPAKTDTINSLESELAELEAEADDLEGTADESGAQAELRTELTQARREREQASQRVNRLEGKTESLESQIADKERELDALTVSTAPDLPETLAEKQSALRELDGEIETLEALYNATKQVLDQGHLDVVADVERRIDSDHLTCWVCGSDTTRDDIEEQMDGLSDAISDRRERRSELQSTVSELEDRQREIEQQRRRKQSLEDGLDELRTNLADSRDELSDARDELASSSERVETLEARVQETDDRRQSLDQEIARTETKLERHREDRDQLETQAQQREQLQERLDSLSGEIEDLRSRRERVIRTARTAFDEALEDVVDRFNPSFESARLRHHVDPDSGRTEQLELLIARDGREISVDALSEGEVELIGLIAALAGHEAFDVAEQVPCIILDDLGGLASEHIHTLVHYLSARTEYLVTTAYPEAGEFDGHVLSPDDWDVVSDHADQPA</sequence>